<name>A0AAN1XWQ2_UNVUL</name>
<reference evidence="2 3" key="1">
    <citation type="journal article" date="2022" name="ISME Commun">
        <title>Vulcanimicrobium alpinus gen. nov. sp. nov., the first cultivated representative of the candidate phylum 'Eremiobacterota', is a metabolically versatile aerobic anoxygenic phototroph.</title>
        <authorList>
            <person name="Yabe S."/>
            <person name="Muto K."/>
            <person name="Abe K."/>
            <person name="Yokota A."/>
            <person name="Staudigel H."/>
            <person name="Tebo B.M."/>
        </authorList>
    </citation>
    <scope>NUCLEOTIDE SEQUENCE [LARGE SCALE GENOMIC DNA]</scope>
    <source>
        <strain evidence="2 3">WC8-2</strain>
    </source>
</reference>
<protein>
    <submittedName>
        <fullName evidence="2">Uncharacterized protein</fullName>
    </submittedName>
</protein>
<evidence type="ECO:0000256" key="1">
    <source>
        <dbReference type="SAM" id="MobiDB-lite"/>
    </source>
</evidence>
<evidence type="ECO:0000313" key="2">
    <source>
        <dbReference type="EMBL" id="BDE06783.1"/>
    </source>
</evidence>
<evidence type="ECO:0000313" key="3">
    <source>
        <dbReference type="Proteomes" id="UP001317532"/>
    </source>
</evidence>
<feature type="compositionally biased region" description="Basic and acidic residues" evidence="1">
    <location>
        <begin position="62"/>
        <end position="92"/>
    </location>
</feature>
<feature type="compositionally biased region" description="Basic and acidic residues" evidence="1">
    <location>
        <begin position="38"/>
        <end position="54"/>
    </location>
</feature>
<dbReference type="EMBL" id="AP025523">
    <property type="protein sequence ID" value="BDE06783.1"/>
    <property type="molecule type" value="Genomic_DNA"/>
</dbReference>
<feature type="region of interest" description="Disordered" evidence="1">
    <location>
        <begin position="28"/>
        <end position="114"/>
    </location>
</feature>
<gene>
    <name evidence="2" type="ORF">WPS_20590</name>
</gene>
<dbReference type="Proteomes" id="UP001317532">
    <property type="component" value="Chromosome"/>
</dbReference>
<accession>A0AAN1XWQ2</accession>
<dbReference type="KEGG" id="vab:WPS_20590"/>
<dbReference type="AlphaFoldDB" id="A0AAN1XWQ2"/>
<proteinExistence type="predicted"/>
<organism evidence="2 3">
    <name type="scientific">Vulcanimicrobium alpinum</name>
    <dbReference type="NCBI Taxonomy" id="3016050"/>
    <lineage>
        <taxon>Bacteria</taxon>
        <taxon>Bacillati</taxon>
        <taxon>Vulcanimicrobiota</taxon>
        <taxon>Vulcanimicrobiia</taxon>
        <taxon>Vulcanimicrobiales</taxon>
        <taxon>Vulcanimicrobiaceae</taxon>
        <taxon>Vulcanimicrobium</taxon>
    </lineage>
</organism>
<keyword evidence="3" id="KW-1185">Reference proteome</keyword>
<sequence>MLVSATPASWLTNVICTPPRERAALLARQRLGQDEESERGIREAESRRDPERQARIAGSEEAADRRSERESRAERGTEEPERAGAFLRRDDVGDVGSGGRNARRGPAGDEAPGE</sequence>